<dbReference type="InterPro" id="IPR026777">
    <property type="entry name" value="PRM1"/>
</dbReference>
<evidence type="ECO:0000256" key="6">
    <source>
        <dbReference type="ARBA" id="ARBA00022971"/>
    </source>
</evidence>
<protein>
    <recommendedName>
        <fullName evidence="10">Plasma membrane fusion protein PRM1</fullName>
    </recommendedName>
</protein>
<gene>
    <name evidence="12" type="ORF">CC86DRAFT_174015</name>
</gene>
<keyword evidence="4 10" id="KW-1003">Cell membrane</keyword>
<comment type="subcellular location">
    <subcellularLocation>
        <location evidence="2 10">Cell membrane</location>
        <topology evidence="2 10">Multi-pass membrane protein</topology>
    </subcellularLocation>
</comment>
<dbReference type="AlphaFoldDB" id="A0A6A7AA51"/>
<evidence type="ECO:0000256" key="11">
    <source>
        <dbReference type="SAM" id="MobiDB-lite"/>
    </source>
</evidence>
<name>A0A6A7AA51_9PLEO</name>
<evidence type="ECO:0000256" key="1">
    <source>
        <dbReference type="ARBA" id="ARBA00002512"/>
    </source>
</evidence>
<feature type="region of interest" description="Disordered" evidence="11">
    <location>
        <begin position="686"/>
        <end position="747"/>
    </location>
</feature>
<dbReference type="EMBL" id="MU006220">
    <property type="protein sequence ID" value="KAF2829724.1"/>
    <property type="molecule type" value="Genomic_DNA"/>
</dbReference>
<feature type="region of interest" description="Disordered" evidence="11">
    <location>
        <begin position="1"/>
        <end position="41"/>
    </location>
</feature>
<dbReference type="GO" id="GO:0005886">
    <property type="term" value="C:plasma membrane"/>
    <property type="evidence" value="ECO:0007669"/>
    <property type="project" value="UniProtKB-SubCell"/>
</dbReference>
<evidence type="ECO:0000256" key="9">
    <source>
        <dbReference type="ARBA" id="ARBA00023180"/>
    </source>
</evidence>
<feature type="transmembrane region" description="Helical" evidence="10">
    <location>
        <begin position="325"/>
        <end position="344"/>
    </location>
</feature>
<evidence type="ECO:0000256" key="8">
    <source>
        <dbReference type="ARBA" id="ARBA00023136"/>
    </source>
</evidence>
<dbReference type="PANTHER" id="PTHR31030">
    <property type="entry name" value="PLASMA MEMBRANE FUSION PROTEIN PRM1"/>
    <property type="match status" value="1"/>
</dbReference>
<comment type="function">
    <text evidence="1 10">Involved in cell fusion during mating by stabilizing the plasma membrane fusion event.</text>
</comment>
<comment type="similarity">
    <text evidence="3 10">Belongs to the PRM1 family.</text>
</comment>
<keyword evidence="9" id="KW-0325">Glycoprotein</keyword>
<keyword evidence="5 10" id="KW-0812">Transmembrane</keyword>
<reference evidence="12" key="1">
    <citation type="journal article" date="2020" name="Stud. Mycol.">
        <title>101 Dothideomycetes genomes: a test case for predicting lifestyles and emergence of pathogens.</title>
        <authorList>
            <person name="Haridas S."/>
            <person name="Albert R."/>
            <person name="Binder M."/>
            <person name="Bloem J."/>
            <person name="Labutti K."/>
            <person name="Salamov A."/>
            <person name="Andreopoulos B."/>
            <person name="Baker S."/>
            <person name="Barry K."/>
            <person name="Bills G."/>
            <person name="Bluhm B."/>
            <person name="Cannon C."/>
            <person name="Castanera R."/>
            <person name="Culley D."/>
            <person name="Daum C."/>
            <person name="Ezra D."/>
            <person name="Gonzalez J."/>
            <person name="Henrissat B."/>
            <person name="Kuo A."/>
            <person name="Liang C."/>
            <person name="Lipzen A."/>
            <person name="Lutzoni F."/>
            <person name="Magnuson J."/>
            <person name="Mondo S."/>
            <person name="Nolan M."/>
            <person name="Ohm R."/>
            <person name="Pangilinan J."/>
            <person name="Park H.-J."/>
            <person name="Ramirez L."/>
            <person name="Alfaro M."/>
            <person name="Sun H."/>
            <person name="Tritt A."/>
            <person name="Yoshinaga Y."/>
            <person name="Zwiers L.-H."/>
            <person name="Turgeon B."/>
            <person name="Goodwin S."/>
            <person name="Spatafora J."/>
            <person name="Crous P."/>
            <person name="Grigoriev I."/>
        </authorList>
    </citation>
    <scope>NUCLEOTIDE SEQUENCE</scope>
    <source>
        <strain evidence="12">CBS 113818</strain>
    </source>
</reference>
<feature type="transmembrane region" description="Helical" evidence="10">
    <location>
        <begin position="146"/>
        <end position="166"/>
    </location>
</feature>
<sequence>MASSTYQQQPFPAVPPSMSAGEHEMRDYHAPQDAPRPTINQTPNFKPYLGLRARLSQIWLNRWTILLLLVLVRLMFATSSTDSSLTSARREALSACNQVEKLGSSMASMPHYMSKGVNEMTATSIEKAVNGLMKMLEMSIKGVEEIAIFVLHMYTSTYLCLFHLVVAGSVKLALDLVKEVTAFLDKATDEVADDIGKTVEGLEKLINEFTSKIPFVPGANKPNLDLSGPIDKIKAINFPDDAIKKIEGLKDKIPDFKELQNMTDNLIRLPFDKVQELIKKNMGTYKFDRSVLPVPQKETLNFCSEGNSIGTFFDDLIAMVSKGRIIALTVLLAAAILVCAPMAWQEIRRYRKMQERSALFAEGHDAMDVVYLASRPTTSSTGLWFGRRFGSAHRQAVIRWAWAYATSAPMLFVLSVAAAGLFSCFCQYILLKSIEDKAPELTEQVADFAGKVVKAVNNASMSWAIGVNGAIKKADDNINEEVFGWVNETTSAINNTINTFQKETANVINTAFGGTPLKGVVEDLVKCLIGLKLEGISKGLTWVSENAHVSFPGVRNDTFSLGALADKSGSESASDLLADPSGKAKDEISEAINHVIKKMMSGIQQEALISIVLFLIWLFVAIGGYIYAAVQIFRRDPYAARAYNIDQDLNNNAEPKPQDYDAAAPPSYVANDYNINKAAPYTLSNRPFPTFDAEPESEKVGQVTARQDINASSRPGHLRTSSHGDLADPSPLDDRSNPFSDNYPREK</sequence>
<evidence type="ECO:0000256" key="4">
    <source>
        <dbReference type="ARBA" id="ARBA00022475"/>
    </source>
</evidence>
<evidence type="ECO:0000313" key="13">
    <source>
        <dbReference type="Proteomes" id="UP000799424"/>
    </source>
</evidence>
<feature type="compositionally biased region" description="Polar residues" evidence="11">
    <location>
        <begin position="704"/>
        <end position="723"/>
    </location>
</feature>
<feature type="transmembrane region" description="Helical" evidence="10">
    <location>
        <begin position="607"/>
        <end position="628"/>
    </location>
</feature>
<keyword evidence="8 10" id="KW-0472">Membrane</keyword>
<keyword evidence="13" id="KW-1185">Reference proteome</keyword>
<dbReference type="Proteomes" id="UP000799424">
    <property type="component" value="Unassembled WGS sequence"/>
</dbReference>
<accession>A0A6A7AA51</accession>
<evidence type="ECO:0000256" key="5">
    <source>
        <dbReference type="ARBA" id="ARBA00022692"/>
    </source>
</evidence>
<evidence type="ECO:0000256" key="7">
    <source>
        <dbReference type="ARBA" id="ARBA00022989"/>
    </source>
</evidence>
<evidence type="ECO:0000256" key="10">
    <source>
        <dbReference type="RuleBase" id="RU366035"/>
    </source>
</evidence>
<keyword evidence="7 10" id="KW-1133">Transmembrane helix</keyword>
<feature type="transmembrane region" description="Helical" evidence="10">
    <location>
        <begin position="59"/>
        <end position="76"/>
    </location>
</feature>
<evidence type="ECO:0000256" key="2">
    <source>
        <dbReference type="ARBA" id="ARBA00004651"/>
    </source>
</evidence>
<feature type="compositionally biased region" description="Polar residues" evidence="11">
    <location>
        <begin position="1"/>
        <end position="10"/>
    </location>
</feature>
<dbReference type="GO" id="GO:0043332">
    <property type="term" value="C:mating projection tip"/>
    <property type="evidence" value="ECO:0007669"/>
    <property type="project" value="UniProtKB-UniRule"/>
</dbReference>
<feature type="transmembrane region" description="Helical" evidence="10">
    <location>
        <begin position="410"/>
        <end position="431"/>
    </location>
</feature>
<proteinExistence type="inferred from homology"/>
<dbReference type="OrthoDB" id="5356111at2759"/>
<evidence type="ECO:0000256" key="3">
    <source>
        <dbReference type="ARBA" id="ARBA00010780"/>
    </source>
</evidence>
<dbReference type="PANTHER" id="PTHR31030:SF1">
    <property type="entry name" value="PLASMA MEMBRANE FUSION PROTEIN PRM1"/>
    <property type="match status" value="1"/>
</dbReference>
<feature type="compositionally biased region" description="Basic and acidic residues" evidence="11">
    <location>
        <begin position="21"/>
        <end position="30"/>
    </location>
</feature>
<organism evidence="12 13">
    <name type="scientific">Ophiobolus disseminans</name>
    <dbReference type="NCBI Taxonomy" id="1469910"/>
    <lineage>
        <taxon>Eukaryota</taxon>
        <taxon>Fungi</taxon>
        <taxon>Dikarya</taxon>
        <taxon>Ascomycota</taxon>
        <taxon>Pezizomycotina</taxon>
        <taxon>Dothideomycetes</taxon>
        <taxon>Pleosporomycetidae</taxon>
        <taxon>Pleosporales</taxon>
        <taxon>Pleosporineae</taxon>
        <taxon>Phaeosphaeriaceae</taxon>
        <taxon>Ophiobolus</taxon>
    </lineage>
</organism>
<keyword evidence="6 10" id="KW-0184">Conjugation</keyword>
<evidence type="ECO:0000313" key="12">
    <source>
        <dbReference type="EMBL" id="KAF2829724.1"/>
    </source>
</evidence>
<dbReference type="GO" id="GO:0032220">
    <property type="term" value="P:plasma membrane fusion involved in cytogamy"/>
    <property type="evidence" value="ECO:0007669"/>
    <property type="project" value="TreeGrafter"/>
</dbReference>